<evidence type="ECO:0000256" key="2">
    <source>
        <dbReference type="ARBA" id="ARBA00022771"/>
    </source>
</evidence>
<dbReference type="GO" id="GO:0005737">
    <property type="term" value="C:cytoplasm"/>
    <property type="evidence" value="ECO:0007669"/>
    <property type="project" value="TreeGrafter"/>
</dbReference>
<dbReference type="Proteomes" id="UP000410492">
    <property type="component" value="Unassembled WGS sequence"/>
</dbReference>
<dbReference type="EMBL" id="CAACVG010010145">
    <property type="protein sequence ID" value="VEN55132.1"/>
    <property type="molecule type" value="Genomic_DNA"/>
</dbReference>
<reference evidence="6 7" key="1">
    <citation type="submission" date="2019-01" db="EMBL/GenBank/DDBJ databases">
        <authorList>
            <person name="Sayadi A."/>
        </authorList>
    </citation>
    <scope>NUCLEOTIDE SEQUENCE [LARGE SCALE GENOMIC DNA]</scope>
</reference>
<sequence length="325" mass="37052">MEKGLSFTGGNILYSKLKCAVCRKCLSVGPVSVRRGLLEQYGCGRCYPRAKQCPLYAVIAEHLTFPCVFEPCEEQLKWGTVKMHEQFCPYRDFSCPFSRCFVRCQPIDFKSHFKDVHVLHNKTFHSGIIRPSESPGTNLHCILYTGIIFLVFIKCSYPLKFEVLCIPSTENRSNLECEVVINVNPFSNVTKIFKLDCDDIGDIGEYIDTRHCLNCVDLSCDKPGHRNGGGTFLTNECEFLHDYVSYDIKIYSKKESNASRSSGIECPICFNDLGEKIYLCSTGHSFCSDCYVNIEQCPICGFRTTDNTIRNFALEEILRKRRNKN</sequence>
<dbReference type="AlphaFoldDB" id="A0A653D4N5"/>
<dbReference type="PANTHER" id="PTHR45877">
    <property type="entry name" value="E3 UBIQUITIN-PROTEIN LIGASE SIAH2"/>
    <property type="match status" value="1"/>
</dbReference>
<accession>A0A653D4N5</accession>
<dbReference type="Pfam" id="PF21362">
    <property type="entry name" value="Sina_RING"/>
    <property type="match status" value="1"/>
</dbReference>
<name>A0A653D4N5_CALMS</name>
<keyword evidence="2 4" id="KW-0863">Zinc-finger</keyword>
<dbReference type="GO" id="GO:0031624">
    <property type="term" value="F:ubiquitin conjugating enzyme binding"/>
    <property type="evidence" value="ECO:0007669"/>
    <property type="project" value="TreeGrafter"/>
</dbReference>
<dbReference type="OrthoDB" id="6677380at2759"/>
<evidence type="ECO:0000256" key="3">
    <source>
        <dbReference type="ARBA" id="ARBA00022833"/>
    </source>
</evidence>
<keyword evidence="3" id="KW-0862">Zinc</keyword>
<dbReference type="InterPro" id="IPR004162">
    <property type="entry name" value="SINA-like_animal"/>
</dbReference>
<gene>
    <name evidence="6" type="ORF">CALMAC_LOCUS14399</name>
</gene>
<evidence type="ECO:0000313" key="6">
    <source>
        <dbReference type="EMBL" id="VEN55132.1"/>
    </source>
</evidence>
<dbReference type="SUPFAM" id="SSF49599">
    <property type="entry name" value="TRAF domain-like"/>
    <property type="match status" value="1"/>
</dbReference>
<dbReference type="SMART" id="SM00184">
    <property type="entry name" value="RING"/>
    <property type="match status" value="1"/>
</dbReference>
<keyword evidence="1" id="KW-0479">Metal-binding</keyword>
<dbReference type="InterPro" id="IPR049548">
    <property type="entry name" value="Sina-like_RING"/>
</dbReference>
<evidence type="ECO:0000256" key="1">
    <source>
        <dbReference type="ARBA" id="ARBA00022723"/>
    </source>
</evidence>
<proteinExistence type="predicted"/>
<dbReference type="GO" id="GO:0061630">
    <property type="term" value="F:ubiquitin protein ligase activity"/>
    <property type="evidence" value="ECO:0007669"/>
    <property type="project" value="TreeGrafter"/>
</dbReference>
<protein>
    <recommendedName>
        <fullName evidence="5">RING-type domain-containing protein</fullName>
    </recommendedName>
</protein>
<dbReference type="SUPFAM" id="SSF57850">
    <property type="entry name" value="RING/U-box"/>
    <property type="match status" value="1"/>
</dbReference>
<organism evidence="6 7">
    <name type="scientific">Callosobruchus maculatus</name>
    <name type="common">Southern cowpea weevil</name>
    <name type="synonym">Pulse bruchid</name>
    <dbReference type="NCBI Taxonomy" id="64391"/>
    <lineage>
        <taxon>Eukaryota</taxon>
        <taxon>Metazoa</taxon>
        <taxon>Ecdysozoa</taxon>
        <taxon>Arthropoda</taxon>
        <taxon>Hexapoda</taxon>
        <taxon>Insecta</taxon>
        <taxon>Pterygota</taxon>
        <taxon>Neoptera</taxon>
        <taxon>Endopterygota</taxon>
        <taxon>Coleoptera</taxon>
        <taxon>Polyphaga</taxon>
        <taxon>Cucujiformia</taxon>
        <taxon>Chrysomeloidea</taxon>
        <taxon>Chrysomelidae</taxon>
        <taxon>Bruchinae</taxon>
        <taxon>Bruchini</taxon>
        <taxon>Callosobruchus</taxon>
    </lineage>
</organism>
<evidence type="ECO:0000313" key="7">
    <source>
        <dbReference type="Proteomes" id="UP000410492"/>
    </source>
</evidence>
<dbReference type="GO" id="GO:0043161">
    <property type="term" value="P:proteasome-mediated ubiquitin-dependent protein catabolic process"/>
    <property type="evidence" value="ECO:0007669"/>
    <property type="project" value="TreeGrafter"/>
</dbReference>
<evidence type="ECO:0000259" key="5">
    <source>
        <dbReference type="PROSITE" id="PS50089"/>
    </source>
</evidence>
<dbReference type="Gene3D" id="3.30.40.10">
    <property type="entry name" value="Zinc/RING finger domain, C3HC4 (zinc finger)"/>
    <property type="match status" value="2"/>
</dbReference>
<evidence type="ECO:0000256" key="4">
    <source>
        <dbReference type="PROSITE-ProRule" id="PRU00175"/>
    </source>
</evidence>
<dbReference type="PROSITE" id="PS50089">
    <property type="entry name" value="ZF_RING_2"/>
    <property type="match status" value="1"/>
</dbReference>
<dbReference type="PANTHER" id="PTHR45877:SF2">
    <property type="entry name" value="E3 UBIQUITIN-PROTEIN LIGASE SINA-RELATED"/>
    <property type="match status" value="1"/>
</dbReference>
<feature type="domain" description="RING-type" evidence="5">
    <location>
        <begin position="266"/>
        <end position="300"/>
    </location>
</feature>
<dbReference type="GO" id="GO:0008270">
    <property type="term" value="F:zinc ion binding"/>
    <property type="evidence" value="ECO:0007669"/>
    <property type="project" value="UniProtKB-KW"/>
</dbReference>
<dbReference type="InterPro" id="IPR001841">
    <property type="entry name" value="Znf_RING"/>
</dbReference>
<keyword evidence="7" id="KW-1185">Reference proteome</keyword>
<dbReference type="InterPro" id="IPR013083">
    <property type="entry name" value="Znf_RING/FYVE/PHD"/>
</dbReference>